<evidence type="ECO:0000313" key="2">
    <source>
        <dbReference type="Proteomes" id="UP000825729"/>
    </source>
</evidence>
<sequence>MKMMNHFWVFYTQVLEDCESKRLSEVKVGWVEIYCRFDVMTCDLDNVVVTYCISVVNL</sequence>
<keyword evidence="2" id="KW-1185">Reference proteome</keyword>
<name>A0AAV7F2M1_ARIFI</name>
<dbReference type="Proteomes" id="UP000825729">
    <property type="component" value="Unassembled WGS sequence"/>
</dbReference>
<evidence type="ECO:0000313" key="1">
    <source>
        <dbReference type="EMBL" id="KAG9454096.1"/>
    </source>
</evidence>
<comment type="caution">
    <text evidence="1">The sequence shown here is derived from an EMBL/GenBank/DDBJ whole genome shotgun (WGS) entry which is preliminary data.</text>
</comment>
<gene>
    <name evidence="1" type="ORF">H6P81_007000</name>
</gene>
<protein>
    <submittedName>
        <fullName evidence="1">Uncharacterized protein</fullName>
    </submittedName>
</protein>
<organism evidence="1 2">
    <name type="scientific">Aristolochia fimbriata</name>
    <name type="common">White veined hardy Dutchman's pipe vine</name>
    <dbReference type="NCBI Taxonomy" id="158543"/>
    <lineage>
        <taxon>Eukaryota</taxon>
        <taxon>Viridiplantae</taxon>
        <taxon>Streptophyta</taxon>
        <taxon>Embryophyta</taxon>
        <taxon>Tracheophyta</taxon>
        <taxon>Spermatophyta</taxon>
        <taxon>Magnoliopsida</taxon>
        <taxon>Magnoliidae</taxon>
        <taxon>Piperales</taxon>
        <taxon>Aristolochiaceae</taxon>
        <taxon>Aristolochia</taxon>
    </lineage>
</organism>
<accession>A0AAV7F2M1</accession>
<dbReference type="EMBL" id="JAINDJ010000003">
    <property type="protein sequence ID" value="KAG9454096.1"/>
    <property type="molecule type" value="Genomic_DNA"/>
</dbReference>
<dbReference type="AlphaFoldDB" id="A0AAV7F2M1"/>
<proteinExistence type="predicted"/>
<reference evidence="1 2" key="1">
    <citation type="submission" date="2021-07" db="EMBL/GenBank/DDBJ databases">
        <title>The Aristolochia fimbriata genome: insights into angiosperm evolution, floral development and chemical biosynthesis.</title>
        <authorList>
            <person name="Jiao Y."/>
        </authorList>
    </citation>
    <scope>NUCLEOTIDE SEQUENCE [LARGE SCALE GENOMIC DNA]</scope>
    <source>
        <strain evidence="1">IBCAS-2021</strain>
        <tissue evidence="1">Leaf</tissue>
    </source>
</reference>